<dbReference type="GO" id="GO:0031261">
    <property type="term" value="C:DNA replication preinitiation complex"/>
    <property type="evidence" value="ECO:0007669"/>
    <property type="project" value="TreeGrafter"/>
</dbReference>
<evidence type="ECO:0000256" key="6">
    <source>
        <dbReference type="SAM" id="MobiDB-lite"/>
    </source>
</evidence>
<evidence type="ECO:0000313" key="8">
    <source>
        <dbReference type="Proteomes" id="UP000001876"/>
    </source>
</evidence>
<keyword evidence="8" id="KW-1185">Reference proteome</keyword>
<evidence type="ECO:0000256" key="5">
    <source>
        <dbReference type="ARBA" id="ARBA00023306"/>
    </source>
</evidence>
<organism evidence="8">
    <name type="scientific">Micromonas pusilla (strain CCMP1545)</name>
    <name type="common">Picoplanktonic green alga</name>
    <dbReference type="NCBI Taxonomy" id="564608"/>
    <lineage>
        <taxon>Eukaryota</taxon>
        <taxon>Viridiplantae</taxon>
        <taxon>Chlorophyta</taxon>
        <taxon>Mamiellophyceae</taxon>
        <taxon>Mamiellales</taxon>
        <taxon>Mamiellaceae</taxon>
        <taxon>Micromonas</taxon>
    </lineage>
</organism>
<dbReference type="GO" id="GO:0003688">
    <property type="term" value="F:DNA replication origin binding"/>
    <property type="evidence" value="ECO:0007669"/>
    <property type="project" value="TreeGrafter"/>
</dbReference>
<dbReference type="PANTHER" id="PTHR10507">
    <property type="entry name" value="CDC45-RELATED PROTEIN"/>
    <property type="match status" value="1"/>
</dbReference>
<accession>C1MXZ3</accession>
<dbReference type="PANTHER" id="PTHR10507:SF0">
    <property type="entry name" value="CELL DIVISION CONTROL PROTEIN 45 HOMOLOG"/>
    <property type="match status" value="1"/>
</dbReference>
<dbReference type="GO" id="GO:1902977">
    <property type="term" value="P:mitotic DNA replication preinitiation complex assembly"/>
    <property type="evidence" value="ECO:0007669"/>
    <property type="project" value="TreeGrafter"/>
</dbReference>
<gene>
    <name evidence="7" type="ORF">MICPUCDRAFT_60340</name>
</gene>
<keyword evidence="5" id="KW-0131">Cell cycle</keyword>
<proteinExistence type="inferred from homology"/>
<evidence type="ECO:0000256" key="2">
    <source>
        <dbReference type="ARBA" id="ARBA00010727"/>
    </source>
</evidence>
<dbReference type="InterPro" id="IPR003874">
    <property type="entry name" value="CDC45"/>
</dbReference>
<dbReference type="GO" id="GO:0006270">
    <property type="term" value="P:DNA replication initiation"/>
    <property type="evidence" value="ECO:0007669"/>
    <property type="project" value="InterPro"/>
</dbReference>
<reference evidence="7 8" key="1">
    <citation type="journal article" date="2009" name="Science">
        <title>Green evolution and dynamic adaptations revealed by genomes of the marine picoeukaryotes Micromonas.</title>
        <authorList>
            <person name="Worden A.Z."/>
            <person name="Lee J.H."/>
            <person name="Mock T."/>
            <person name="Rouze P."/>
            <person name="Simmons M.P."/>
            <person name="Aerts A.L."/>
            <person name="Allen A.E."/>
            <person name="Cuvelier M.L."/>
            <person name="Derelle E."/>
            <person name="Everett M.V."/>
            <person name="Foulon E."/>
            <person name="Grimwood J."/>
            <person name="Gundlach H."/>
            <person name="Henrissat B."/>
            <person name="Napoli C."/>
            <person name="McDonald S.M."/>
            <person name="Parker M.S."/>
            <person name="Rombauts S."/>
            <person name="Salamov A."/>
            <person name="Von Dassow P."/>
            <person name="Badger J.H."/>
            <person name="Coutinho P.M."/>
            <person name="Demir E."/>
            <person name="Dubchak I."/>
            <person name="Gentemann C."/>
            <person name="Eikrem W."/>
            <person name="Gready J.E."/>
            <person name="John U."/>
            <person name="Lanier W."/>
            <person name="Lindquist E.A."/>
            <person name="Lucas S."/>
            <person name="Mayer K.F."/>
            <person name="Moreau H."/>
            <person name="Not F."/>
            <person name="Otillar R."/>
            <person name="Panaud O."/>
            <person name="Pangilinan J."/>
            <person name="Paulsen I."/>
            <person name="Piegu B."/>
            <person name="Poliakov A."/>
            <person name="Robbens S."/>
            <person name="Schmutz J."/>
            <person name="Toulza E."/>
            <person name="Wyss T."/>
            <person name="Zelensky A."/>
            <person name="Zhou K."/>
            <person name="Armbrust E.V."/>
            <person name="Bhattacharya D."/>
            <person name="Goodenough U.W."/>
            <person name="Van de Peer Y."/>
            <person name="Grigoriev I.V."/>
        </authorList>
    </citation>
    <scope>NUCLEOTIDE SEQUENCE [LARGE SCALE GENOMIC DNA]</scope>
    <source>
        <strain evidence="7 8">CCMP1545</strain>
    </source>
</reference>
<dbReference type="Proteomes" id="UP000001876">
    <property type="component" value="Unassembled WGS sequence"/>
</dbReference>
<feature type="compositionally biased region" description="Low complexity" evidence="6">
    <location>
        <begin position="183"/>
        <end position="200"/>
    </location>
</feature>
<keyword evidence="3" id="KW-0235">DNA replication</keyword>
<dbReference type="GO" id="GO:0000727">
    <property type="term" value="P:double-strand break repair via break-induced replication"/>
    <property type="evidence" value="ECO:0007669"/>
    <property type="project" value="TreeGrafter"/>
</dbReference>
<protein>
    <submittedName>
        <fullName evidence="7">Predicted protein</fullName>
    </submittedName>
</protein>
<dbReference type="RefSeq" id="XP_003060475.1">
    <property type="nucleotide sequence ID" value="XM_003060429.1"/>
</dbReference>
<dbReference type="Pfam" id="PF02724">
    <property type="entry name" value="CDC45"/>
    <property type="match status" value="1"/>
</dbReference>
<dbReference type="OMA" id="EDCFMEA"/>
<dbReference type="EMBL" id="GG663742">
    <property type="protein sequence ID" value="EEH55244.1"/>
    <property type="molecule type" value="Genomic_DNA"/>
</dbReference>
<dbReference type="eggNOG" id="KOG2475">
    <property type="taxonomic scope" value="Eukaryota"/>
</dbReference>
<feature type="compositionally biased region" description="Basic residues" evidence="6">
    <location>
        <begin position="227"/>
        <end position="244"/>
    </location>
</feature>
<sequence>MLVDRDKFRFAYEELKADGRACPVHVYVSTADVDSCCAFRILKTMMASDGIPFAAYPVSGYQELQNLGEKLPKDGQNRSIVLINCGGTENVRELLGLPEGTRVFVFDSHRPLDLENTRGDNRDVLVLRDEREGEETFPEPDSDYGDSSDGSDSDESDSEDDDSDSEDDDEEEDADEENESGDENAGAGRENERAGAAAAAGKEDERREGKKSSKSAKRKRREDARAARRAGRASPRTRRLRRQQKQLERVAYYSRGSFYGRAAGLLMYDIAHDTHKDALDKHFPLWLAIVSLTDQYVHQRLSHESYTAGVMELATQVSNLPNADAPTSRVLDEGVVVRAFEDRRVQYSEEFTMLRHWSLYEAMMHSSYVSTRMQLWREIGRKGLDSLFVHAGLPLDVCKQQYKHMAPQHVKRLNEKLEEHARDHGLTDLKYWSFSFSHGFKVNITASDVVFAVTSLLEGLPSATGADDDAEGDDGVGGGGGGAAFWRATRALGMSQWDEMSAGLNRAMQTQRALMRQGGLAMANKAAIRTVGGIRYFSLLDHGSPADVVFFRHPLSLLRLALYLQDALRLVKKIERPLVLSGPSPDGDKGLALVVGVTGKPTTDDVGGGNHFAHSFRRAAEHVRARFKHDSFEASVLQVAEKDLGEFMEALSDIDAERVARERMQATQ</sequence>
<evidence type="ECO:0000313" key="7">
    <source>
        <dbReference type="EMBL" id="EEH55244.1"/>
    </source>
</evidence>
<feature type="region of interest" description="Disordered" evidence="6">
    <location>
        <begin position="123"/>
        <end position="245"/>
    </location>
</feature>
<evidence type="ECO:0000256" key="3">
    <source>
        <dbReference type="ARBA" id="ARBA00022705"/>
    </source>
</evidence>
<dbReference type="KEGG" id="mpp:MICPUCDRAFT_60340"/>
<evidence type="ECO:0000256" key="1">
    <source>
        <dbReference type="ARBA" id="ARBA00004123"/>
    </source>
</evidence>
<dbReference type="AlphaFoldDB" id="C1MXZ3"/>
<keyword evidence="4" id="KW-0539">Nucleus</keyword>
<evidence type="ECO:0000256" key="4">
    <source>
        <dbReference type="ARBA" id="ARBA00023242"/>
    </source>
</evidence>
<dbReference type="GO" id="GO:0003682">
    <property type="term" value="F:chromatin binding"/>
    <property type="evidence" value="ECO:0007669"/>
    <property type="project" value="TreeGrafter"/>
</dbReference>
<dbReference type="OrthoDB" id="10258882at2759"/>
<feature type="compositionally biased region" description="Acidic residues" evidence="6">
    <location>
        <begin position="132"/>
        <end position="182"/>
    </location>
</feature>
<name>C1MXZ3_MICPC</name>
<comment type="subcellular location">
    <subcellularLocation>
        <location evidence="1">Nucleus</location>
    </subcellularLocation>
</comment>
<dbReference type="GeneID" id="9685913"/>
<dbReference type="GO" id="GO:0003697">
    <property type="term" value="F:single-stranded DNA binding"/>
    <property type="evidence" value="ECO:0007669"/>
    <property type="project" value="TreeGrafter"/>
</dbReference>
<comment type="similarity">
    <text evidence="2">Belongs to the CDC45 family.</text>
</comment>
<dbReference type="STRING" id="564608.C1MXZ3"/>
<feature type="compositionally biased region" description="Basic and acidic residues" evidence="6">
    <location>
        <begin position="201"/>
        <end position="211"/>
    </location>
</feature>